<name>A0A2T9YGB9_9FUNG</name>
<keyword evidence="3" id="KW-1185">Reference proteome</keyword>
<dbReference type="PANTHER" id="PTHR28075:SF1">
    <property type="entry name" value="DUF1748-DOMAIN-CONTAINING PROTEIN"/>
    <property type="match status" value="1"/>
</dbReference>
<dbReference type="STRING" id="61424.A0A2T9YGB9"/>
<feature type="chain" id="PRO_5015463787" description="DUF1748-domain-containing protein" evidence="1">
    <location>
        <begin position="28"/>
        <end position="81"/>
    </location>
</feature>
<dbReference type="Pfam" id="PF08520">
    <property type="entry name" value="Mitofissin"/>
    <property type="match status" value="1"/>
</dbReference>
<evidence type="ECO:0000313" key="3">
    <source>
        <dbReference type="Proteomes" id="UP000245699"/>
    </source>
</evidence>
<proteinExistence type="predicted"/>
<reference evidence="2 3" key="1">
    <citation type="journal article" date="2018" name="MBio">
        <title>Comparative Genomics Reveals the Core Gene Toolbox for the Fungus-Insect Symbiosis.</title>
        <authorList>
            <person name="Wang Y."/>
            <person name="Stata M."/>
            <person name="Wang W."/>
            <person name="Stajich J.E."/>
            <person name="White M.M."/>
            <person name="Moncalvo J.M."/>
        </authorList>
    </citation>
    <scope>NUCLEOTIDE SEQUENCE [LARGE SCALE GENOMIC DNA]</scope>
    <source>
        <strain evidence="2 3">AUS-77-4</strain>
    </source>
</reference>
<evidence type="ECO:0000256" key="1">
    <source>
        <dbReference type="SAM" id="SignalP"/>
    </source>
</evidence>
<organism evidence="2 3">
    <name type="scientific">Furculomyces boomerangus</name>
    <dbReference type="NCBI Taxonomy" id="61424"/>
    <lineage>
        <taxon>Eukaryota</taxon>
        <taxon>Fungi</taxon>
        <taxon>Fungi incertae sedis</taxon>
        <taxon>Zoopagomycota</taxon>
        <taxon>Kickxellomycotina</taxon>
        <taxon>Harpellomycetes</taxon>
        <taxon>Harpellales</taxon>
        <taxon>Harpellaceae</taxon>
        <taxon>Furculomyces</taxon>
    </lineage>
</organism>
<dbReference type="PANTHER" id="PTHR28075">
    <property type="entry name" value="CHROMOSOME 16, WHOLE GENOME SHOTGUN SEQUENCE"/>
    <property type="match status" value="1"/>
</dbReference>
<protein>
    <recommendedName>
        <fullName evidence="4">DUF1748-domain-containing protein</fullName>
    </recommendedName>
</protein>
<dbReference type="InterPro" id="IPR013726">
    <property type="entry name" value="Mitofissin"/>
</dbReference>
<comment type="caution">
    <text evidence="2">The sequence shown here is derived from an EMBL/GenBank/DDBJ whole genome shotgun (WGS) entry which is preliminary data.</text>
</comment>
<keyword evidence="1" id="KW-0732">Signal</keyword>
<feature type="signal peptide" evidence="1">
    <location>
        <begin position="1"/>
        <end position="27"/>
    </location>
</feature>
<dbReference type="GO" id="GO:0005737">
    <property type="term" value="C:cytoplasm"/>
    <property type="evidence" value="ECO:0007669"/>
    <property type="project" value="TreeGrafter"/>
</dbReference>
<dbReference type="AlphaFoldDB" id="A0A2T9YGB9"/>
<dbReference type="Proteomes" id="UP000245699">
    <property type="component" value="Unassembled WGS sequence"/>
</dbReference>
<dbReference type="OrthoDB" id="16824at2759"/>
<accession>A0A2T9YGB9</accession>
<evidence type="ECO:0008006" key="4">
    <source>
        <dbReference type="Google" id="ProtNLM"/>
    </source>
</evidence>
<sequence length="81" mass="9211">MLGKLIHFGFDLVLISALLAGIRRTTGLTLREDEDPSTRFEDTYIKKYLRLGEKAFDFVVGTMTVFPKYFVRMPPPSGPNN</sequence>
<evidence type="ECO:0000313" key="2">
    <source>
        <dbReference type="EMBL" id="PVU91324.1"/>
    </source>
</evidence>
<dbReference type="EMBL" id="MBFT01000425">
    <property type="protein sequence ID" value="PVU91324.1"/>
    <property type="molecule type" value="Genomic_DNA"/>
</dbReference>
<gene>
    <name evidence="2" type="ORF">BB559_004187</name>
</gene>